<name>A0A379X270_SALET</name>
<dbReference type="Proteomes" id="UP000254712">
    <property type="component" value="Unassembled WGS sequence"/>
</dbReference>
<organism evidence="1 2">
    <name type="scientific">Salmonella enterica I</name>
    <dbReference type="NCBI Taxonomy" id="59201"/>
    <lineage>
        <taxon>Bacteria</taxon>
        <taxon>Pseudomonadati</taxon>
        <taxon>Pseudomonadota</taxon>
        <taxon>Gammaproteobacteria</taxon>
        <taxon>Enterobacterales</taxon>
        <taxon>Enterobacteriaceae</taxon>
        <taxon>Salmonella</taxon>
    </lineage>
</organism>
<sequence>MGRVHVNHLQAAGHPSRVRQACRLDFAGGQSLRDKQPQPITTVQLIAQRHQRYEYVGLTLRATAMRAASTLSRLTYALPARYQTRRDSGSGMPIRWAILIIGDITQHVTLVSPLVPLLRILVISPFAFIRSAGRTQQHRYVSQLPPASVRLLNGEIFFP</sequence>
<reference evidence="1 2" key="1">
    <citation type="submission" date="2018-06" db="EMBL/GenBank/DDBJ databases">
        <authorList>
            <consortium name="Pathogen Informatics"/>
            <person name="Doyle S."/>
        </authorList>
    </citation>
    <scope>NUCLEOTIDE SEQUENCE [LARGE SCALE GENOMIC DNA]</scope>
    <source>
        <strain evidence="1 2">NCTC8261</strain>
    </source>
</reference>
<gene>
    <name evidence="1" type="ORF">NCTC8261_06791</name>
</gene>
<protein>
    <submittedName>
        <fullName evidence="1">Uncharacterized protein</fullName>
    </submittedName>
</protein>
<dbReference type="AlphaFoldDB" id="A0A379X270"/>
<proteinExistence type="predicted"/>
<evidence type="ECO:0000313" key="2">
    <source>
        <dbReference type="Proteomes" id="UP000254712"/>
    </source>
</evidence>
<accession>A0A379X270</accession>
<evidence type="ECO:0000313" key="1">
    <source>
        <dbReference type="EMBL" id="SUH40402.1"/>
    </source>
</evidence>
<dbReference type="EMBL" id="UGXT01000002">
    <property type="protein sequence ID" value="SUH40402.1"/>
    <property type="molecule type" value="Genomic_DNA"/>
</dbReference>